<dbReference type="SUPFAM" id="SSF51182">
    <property type="entry name" value="RmlC-like cupins"/>
    <property type="match status" value="1"/>
</dbReference>
<proteinExistence type="predicted"/>
<evidence type="ECO:0000313" key="3">
    <source>
        <dbReference type="EMBL" id="QDT08661.1"/>
    </source>
</evidence>
<reference evidence="3 4" key="1">
    <citation type="submission" date="2019-02" db="EMBL/GenBank/DDBJ databases">
        <title>Deep-cultivation of Planctomycetes and their phenomic and genomic characterization uncovers novel biology.</title>
        <authorList>
            <person name="Wiegand S."/>
            <person name="Jogler M."/>
            <person name="Boedeker C."/>
            <person name="Pinto D."/>
            <person name="Vollmers J."/>
            <person name="Rivas-Marin E."/>
            <person name="Kohn T."/>
            <person name="Peeters S.H."/>
            <person name="Heuer A."/>
            <person name="Rast P."/>
            <person name="Oberbeckmann S."/>
            <person name="Bunk B."/>
            <person name="Jeske O."/>
            <person name="Meyerdierks A."/>
            <person name="Storesund J.E."/>
            <person name="Kallscheuer N."/>
            <person name="Luecker S."/>
            <person name="Lage O.M."/>
            <person name="Pohl T."/>
            <person name="Merkel B.J."/>
            <person name="Hornburger P."/>
            <person name="Mueller R.-W."/>
            <person name="Bruemmer F."/>
            <person name="Labrenz M."/>
            <person name="Spormann A.M."/>
            <person name="Op den Camp H."/>
            <person name="Overmann J."/>
            <person name="Amann R."/>
            <person name="Jetten M.S.M."/>
            <person name="Mascher T."/>
            <person name="Medema M.H."/>
            <person name="Devos D.P."/>
            <person name="Kaster A.-K."/>
            <person name="Ovreas L."/>
            <person name="Rohde M."/>
            <person name="Galperin M.Y."/>
            <person name="Jogler C."/>
        </authorList>
    </citation>
    <scope>NUCLEOTIDE SEQUENCE [LARGE SCALE GENOMIC DNA]</scope>
    <source>
        <strain evidence="3 4">K23_9</strain>
    </source>
</reference>
<organism evidence="3 4">
    <name type="scientific">Stieleria marina</name>
    <dbReference type="NCBI Taxonomy" id="1930275"/>
    <lineage>
        <taxon>Bacteria</taxon>
        <taxon>Pseudomonadati</taxon>
        <taxon>Planctomycetota</taxon>
        <taxon>Planctomycetia</taxon>
        <taxon>Pirellulales</taxon>
        <taxon>Pirellulaceae</taxon>
        <taxon>Stieleria</taxon>
    </lineage>
</organism>
<dbReference type="Pfam" id="PF07883">
    <property type="entry name" value="Cupin_2"/>
    <property type="match status" value="1"/>
</dbReference>
<evidence type="ECO:0000313" key="4">
    <source>
        <dbReference type="Proteomes" id="UP000319817"/>
    </source>
</evidence>
<feature type="domain" description="Cupin type-2" evidence="2">
    <location>
        <begin position="74"/>
        <end position="123"/>
    </location>
</feature>
<dbReference type="AlphaFoldDB" id="A0A517NNF5"/>
<accession>A0A517NNF5</accession>
<dbReference type="InterPro" id="IPR013096">
    <property type="entry name" value="Cupin_2"/>
</dbReference>
<dbReference type="EMBL" id="CP036526">
    <property type="protein sequence ID" value="QDT08661.1"/>
    <property type="molecule type" value="Genomic_DNA"/>
</dbReference>
<dbReference type="InterPro" id="IPR011051">
    <property type="entry name" value="RmlC_Cupin_sf"/>
</dbReference>
<feature type="region of interest" description="Disordered" evidence="1">
    <location>
        <begin position="1"/>
        <end position="26"/>
    </location>
</feature>
<gene>
    <name evidence="3" type="ORF">K239x_06010</name>
</gene>
<dbReference type="InterPro" id="IPR014710">
    <property type="entry name" value="RmlC-like_jellyroll"/>
</dbReference>
<dbReference type="RefSeq" id="WP_419189599.1">
    <property type="nucleotide sequence ID" value="NZ_CP036526.1"/>
</dbReference>
<evidence type="ECO:0000256" key="1">
    <source>
        <dbReference type="SAM" id="MobiDB-lite"/>
    </source>
</evidence>
<dbReference type="CDD" id="cd20295">
    <property type="entry name" value="cupin_Pac13-like"/>
    <property type="match status" value="1"/>
</dbReference>
<name>A0A517NNF5_9BACT</name>
<protein>
    <submittedName>
        <fullName evidence="3">Cupin domain protein</fullName>
    </submittedName>
</protein>
<feature type="compositionally biased region" description="Low complexity" evidence="1">
    <location>
        <begin position="12"/>
        <end position="26"/>
    </location>
</feature>
<dbReference type="Gene3D" id="2.60.120.10">
    <property type="entry name" value="Jelly Rolls"/>
    <property type="match status" value="1"/>
</dbReference>
<dbReference type="Proteomes" id="UP000319817">
    <property type="component" value="Chromosome"/>
</dbReference>
<sequence length="145" mass="15693">MTERAASPINRASAPTNATPAPNNSTLAAQGSTAAIVNLPSLPGVECPCGIAKRAFADRDETPGTVHLTQISKDAREHYHKEHTEVYVILQCEPDAAIELDGQRTPIQTMTSILIPPGVRHRAIGQMQVLIFCTPNFDPADEYFD</sequence>
<evidence type="ECO:0000259" key="2">
    <source>
        <dbReference type="Pfam" id="PF07883"/>
    </source>
</evidence>
<keyword evidence="4" id="KW-1185">Reference proteome</keyword>